<comment type="similarity">
    <text evidence="2">Belongs to the cytochrome P450 family.</text>
</comment>
<keyword evidence="5" id="KW-0560">Oxidoreductase</keyword>
<dbReference type="SUPFAM" id="SSF48264">
    <property type="entry name" value="Cytochrome P450"/>
    <property type="match status" value="1"/>
</dbReference>
<dbReference type="PANTHER" id="PTHR24279">
    <property type="entry name" value="CYTOCHROME P450"/>
    <property type="match status" value="1"/>
</dbReference>
<evidence type="ECO:0000256" key="7">
    <source>
        <dbReference type="ARBA" id="ARBA00023033"/>
    </source>
</evidence>
<keyword evidence="7" id="KW-0503">Monooxygenase</keyword>
<keyword evidence="9" id="KW-1185">Reference proteome</keyword>
<evidence type="ECO:0000256" key="5">
    <source>
        <dbReference type="ARBA" id="ARBA00023002"/>
    </source>
</evidence>
<evidence type="ECO:0000256" key="6">
    <source>
        <dbReference type="ARBA" id="ARBA00023004"/>
    </source>
</evidence>
<reference evidence="8 9" key="1">
    <citation type="journal article" date="2017" name="Nat. Ecol. Evol.">
        <title>Scallop genome provides insights into evolution of bilaterian karyotype and development.</title>
        <authorList>
            <person name="Wang S."/>
            <person name="Zhang J."/>
            <person name="Jiao W."/>
            <person name="Li J."/>
            <person name="Xun X."/>
            <person name="Sun Y."/>
            <person name="Guo X."/>
            <person name="Huan P."/>
            <person name="Dong B."/>
            <person name="Zhang L."/>
            <person name="Hu X."/>
            <person name="Sun X."/>
            <person name="Wang J."/>
            <person name="Zhao C."/>
            <person name="Wang Y."/>
            <person name="Wang D."/>
            <person name="Huang X."/>
            <person name="Wang R."/>
            <person name="Lv J."/>
            <person name="Li Y."/>
            <person name="Zhang Z."/>
            <person name="Liu B."/>
            <person name="Lu W."/>
            <person name="Hui Y."/>
            <person name="Liang J."/>
            <person name="Zhou Z."/>
            <person name="Hou R."/>
            <person name="Li X."/>
            <person name="Liu Y."/>
            <person name="Li H."/>
            <person name="Ning X."/>
            <person name="Lin Y."/>
            <person name="Zhao L."/>
            <person name="Xing Q."/>
            <person name="Dou J."/>
            <person name="Li Y."/>
            <person name="Mao J."/>
            <person name="Guo H."/>
            <person name="Dou H."/>
            <person name="Li T."/>
            <person name="Mu C."/>
            <person name="Jiang W."/>
            <person name="Fu Q."/>
            <person name="Fu X."/>
            <person name="Miao Y."/>
            <person name="Liu J."/>
            <person name="Yu Q."/>
            <person name="Li R."/>
            <person name="Liao H."/>
            <person name="Li X."/>
            <person name="Kong Y."/>
            <person name="Jiang Z."/>
            <person name="Chourrout D."/>
            <person name="Li R."/>
            <person name="Bao Z."/>
        </authorList>
    </citation>
    <scope>NUCLEOTIDE SEQUENCE [LARGE SCALE GENOMIC DNA]</scope>
    <source>
        <strain evidence="8 9">PY_sf001</strain>
    </source>
</reference>
<comment type="caution">
    <text evidence="8">The sequence shown here is derived from an EMBL/GenBank/DDBJ whole genome shotgun (WGS) entry which is preliminary data.</text>
</comment>
<dbReference type="Pfam" id="PF00067">
    <property type="entry name" value="p450"/>
    <property type="match status" value="1"/>
</dbReference>
<organism evidence="8 9">
    <name type="scientific">Mizuhopecten yessoensis</name>
    <name type="common">Japanese scallop</name>
    <name type="synonym">Patinopecten yessoensis</name>
    <dbReference type="NCBI Taxonomy" id="6573"/>
    <lineage>
        <taxon>Eukaryota</taxon>
        <taxon>Metazoa</taxon>
        <taxon>Spiralia</taxon>
        <taxon>Lophotrochozoa</taxon>
        <taxon>Mollusca</taxon>
        <taxon>Bivalvia</taxon>
        <taxon>Autobranchia</taxon>
        <taxon>Pteriomorphia</taxon>
        <taxon>Pectinida</taxon>
        <taxon>Pectinoidea</taxon>
        <taxon>Pectinidae</taxon>
        <taxon>Mizuhopecten</taxon>
    </lineage>
</organism>
<gene>
    <name evidence="8" type="ORF">KP79_PYT13811</name>
</gene>
<dbReference type="OrthoDB" id="3945418at2759"/>
<dbReference type="STRING" id="6573.A0A210QQ55"/>
<evidence type="ECO:0000256" key="1">
    <source>
        <dbReference type="ARBA" id="ARBA00001971"/>
    </source>
</evidence>
<dbReference type="GO" id="GO:0005506">
    <property type="term" value="F:iron ion binding"/>
    <property type="evidence" value="ECO:0007669"/>
    <property type="project" value="InterPro"/>
</dbReference>
<evidence type="ECO:0000313" key="8">
    <source>
        <dbReference type="EMBL" id="OWF50849.1"/>
    </source>
</evidence>
<protein>
    <submittedName>
        <fullName evidence="8">Cytochrome P450 49a1</fullName>
    </submittedName>
</protein>
<dbReference type="InterPro" id="IPR036396">
    <property type="entry name" value="Cyt_P450_sf"/>
</dbReference>
<dbReference type="Proteomes" id="UP000242188">
    <property type="component" value="Unassembled WGS sequence"/>
</dbReference>
<dbReference type="Gene3D" id="1.10.630.10">
    <property type="entry name" value="Cytochrome P450"/>
    <property type="match status" value="1"/>
</dbReference>
<dbReference type="GO" id="GO:0004497">
    <property type="term" value="F:monooxygenase activity"/>
    <property type="evidence" value="ECO:0007669"/>
    <property type="project" value="UniProtKB-KW"/>
</dbReference>
<evidence type="ECO:0000256" key="2">
    <source>
        <dbReference type="ARBA" id="ARBA00010617"/>
    </source>
</evidence>
<evidence type="ECO:0000256" key="4">
    <source>
        <dbReference type="ARBA" id="ARBA00022723"/>
    </source>
</evidence>
<dbReference type="InterPro" id="IPR050479">
    <property type="entry name" value="CYP11_CYP27_families"/>
</dbReference>
<keyword evidence="3" id="KW-0349">Heme</keyword>
<keyword evidence="4" id="KW-0479">Metal-binding</keyword>
<dbReference type="GO" id="GO:0020037">
    <property type="term" value="F:heme binding"/>
    <property type="evidence" value="ECO:0007669"/>
    <property type="project" value="InterPro"/>
</dbReference>
<comment type="cofactor">
    <cofactor evidence="1">
        <name>heme</name>
        <dbReference type="ChEBI" id="CHEBI:30413"/>
    </cofactor>
</comment>
<evidence type="ECO:0000256" key="3">
    <source>
        <dbReference type="ARBA" id="ARBA00022617"/>
    </source>
</evidence>
<dbReference type="PANTHER" id="PTHR24279:SF120">
    <property type="entry name" value="CYTOCHROME P450"/>
    <property type="match status" value="1"/>
</dbReference>
<sequence>MRHASRGMLSNLKAITAPGCRCAVTTATQRVDHEVGNSTGGNNLIDIPGPNGIYALSYIGLRFQFKPFSKYDLRKFSTKMEAWKNQYGPIVRAKVGNRWSLYLFDPDDIEKVFRADQKYPERATLPILSVYEKRQKIPPSLANTNGIEWYTMRAPTQKVMLRPKAVTKYAPKLSKIADDFVLALENKDRLDNLPFKLMEYSAEGVGMLCFNTRLGCITPDNTVTPLMEYTKDYLDRLGNHFYKAIPSYMFYKTKYYLKFEEAADYLYSTADKHINRTLKDIQRASDDNAEYERNLLSDLLSTPGLTTQQVRRTITDVFIGGIDSDGVSYCRRYLADFRQGHHTTGIQCSQGDPNAAL</sequence>
<name>A0A210QQ55_MIZYE</name>
<keyword evidence="6" id="KW-0408">Iron</keyword>
<dbReference type="InterPro" id="IPR001128">
    <property type="entry name" value="Cyt_P450"/>
</dbReference>
<evidence type="ECO:0000313" key="9">
    <source>
        <dbReference type="Proteomes" id="UP000242188"/>
    </source>
</evidence>
<dbReference type="GO" id="GO:0016705">
    <property type="term" value="F:oxidoreductase activity, acting on paired donors, with incorporation or reduction of molecular oxygen"/>
    <property type="evidence" value="ECO:0007669"/>
    <property type="project" value="InterPro"/>
</dbReference>
<dbReference type="AlphaFoldDB" id="A0A210QQ55"/>
<proteinExistence type="inferred from homology"/>
<accession>A0A210QQ55</accession>
<dbReference type="EMBL" id="NEDP02002420">
    <property type="protein sequence ID" value="OWF50849.1"/>
    <property type="molecule type" value="Genomic_DNA"/>
</dbReference>